<protein>
    <submittedName>
        <fullName evidence="1">Uncharacterized protein</fullName>
    </submittedName>
</protein>
<reference evidence="1" key="2">
    <citation type="journal article" date="2022" name="New Phytol.">
        <title>Evolutionary transition to the ectomycorrhizal habit in the genomes of a hyperdiverse lineage of mushroom-forming fungi.</title>
        <authorList>
            <person name="Looney B."/>
            <person name="Miyauchi S."/>
            <person name="Morin E."/>
            <person name="Drula E."/>
            <person name="Courty P.E."/>
            <person name="Kohler A."/>
            <person name="Kuo A."/>
            <person name="LaButti K."/>
            <person name="Pangilinan J."/>
            <person name="Lipzen A."/>
            <person name="Riley R."/>
            <person name="Andreopoulos W."/>
            <person name="He G."/>
            <person name="Johnson J."/>
            <person name="Nolan M."/>
            <person name="Tritt A."/>
            <person name="Barry K.W."/>
            <person name="Grigoriev I.V."/>
            <person name="Nagy L.G."/>
            <person name="Hibbett D."/>
            <person name="Henrissat B."/>
            <person name="Matheny P.B."/>
            <person name="Labbe J."/>
            <person name="Martin F.M."/>
        </authorList>
    </citation>
    <scope>NUCLEOTIDE SEQUENCE</scope>
    <source>
        <strain evidence="1">FP105234-sp</strain>
    </source>
</reference>
<evidence type="ECO:0000313" key="1">
    <source>
        <dbReference type="EMBL" id="KAI0042948.1"/>
    </source>
</evidence>
<proteinExistence type="predicted"/>
<evidence type="ECO:0000313" key="2">
    <source>
        <dbReference type="Proteomes" id="UP000814033"/>
    </source>
</evidence>
<keyword evidence="2" id="KW-1185">Reference proteome</keyword>
<accession>A0ACB8RFS8</accession>
<gene>
    <name evidence="1" type="ORF">FA95DRAFT_508221</name>
</gene>
<dbReference type="Proteomes" id="UP000814033">
    <property type="component" value="Unassembled WGS sequence"/>
</dbReference>
<reference evidence="1" key="1">
    <citation type="submission" date="2021-02" db="EMBL/GenBank/DDBJ databases">
        <authorList>
            <consortium name="DOE Joint Genome Institute"/>
            <person name="Ahrendt S."/>
            <person name="Looney B.P."/>
            <person name="Miyauchi S."/>
            <person name="Morin E."/>
            <person name="Drula E."/>
            <person name="Courty P.E."/>
            <person name="Chicoki N."/>
            <person name="Fauchery L."/>
            <person name="Kohler A."/>
            <person name="Kuo A."/>
            <person name="Labutti K."/>
            <person name="Pangilinan J."/>
            <person name="Lipzen A."/>
            <person name="Riley R."/>
            <person name="Andreopoulos W."/>
            <person name="He G."/>
            <person name="Johnson J."/>
            <person name="Barry K.W."/>
            <person name="Grigoriev I.V."/>
            <person name="Nagy L."/>
            <person name="Hibbett D."/>
            <person name="Henrissat B."/>
            <person name="Matheny P.B."/>
            <person name="Labbe J."/>
            <person name="Martin F."/>
        </authorList>
    </citation>
    <scope>NUCLEOTIDE SEQUENCE</scope>
    <source>
        <strain evidence="1">FP105234-sp</strain>
    </source>
</reference>
<sequence length="103" mass="11762">MRCRPDDESHGLKELDISPAMTVHRLPIPNPACIVAPRCWQVATERAQDGLPRAYRMRSRAAMCASCRSRRRWWSWNRHVFSPFCSCVGVLTSTQAPSSMDGW</sequence>
<comment type="caution">
    <text evidence="1">The sequence shown here is derived from an EMBL/GenBank/DDBJ whole genome shotgun (WGS) entry which is preliminary data.</text>
</comment>
<dbReference type="EMBL" id="MU276040">
    <property type="protein sequence ID" value="KAI0042948.1"/>
    <property type="molecule type" value="Genomic_DNA"/>
</dbReference>
<organism evidence="1 2">
    <name type="scientific">Auriscalpium vulgare</name>
    <dbReference type="NCBI Taxonomy" id="40419"/>
    <lineage>
        <taxon>Eukaryota</taxon>
        <taxon>Fungi</taxon>
        <taxon>Dikarya</taxon>
        <taxon>Basidiomycota</taxon>
        <taxon>Agaricomycotina</taxon>
        <taxon>Agaricomycetes</taxon>
        <taxon>Russulales</taxon>
        <taxon>Auriscalpiaceae</taxon>
        <taxon>Auriscalpium</taxon>
    </lineage>
</organism>
<name>A0ACB8RFS8_9AGAM</name>